<comment type="similarity">
    <text evidence="1">Belongs to the peptidase A1 family.</text>
</comment>
<keyword evidence="4" id="KW-0732">Signal</keyword>
<evidence type="ECO:0000313" key="6">
    <source>
        <dbReference type="EMBL" id="KAJ7771947.1"/>
    </source>
</evidence>
<evidence type="ECO:0000256" key="1">
    <source>
        <dbReference type="ARBA" id="ARBA00007447"/>
    </source>
</evidence>
<dbReference type="Gene3D" id="2.40.70.10">
    <property type="entry name" value="Acid Proteases"/>
    <property type="match status" value="2"/>
</dbReference>
<evidence type="ECO:0000313" key="7">
    <source>
        <dbReference type="Proteomes" id="UP001215280"/>
    </source>
</evidence>
<feature type="transmembrane region" description="Helical" evidence="3">
    <location>
        <begin position="403"/>
        <end position="430"/>
    </location>
</feature>
<evidence type="ECO:0000256" key="3">
    <source>
        <dbReference type="SAM" id="Phobius"/>
    </source>
</evidence>
<dbReference type="PANTHER" id="PTHR47966">
    <property type="entry name" value="BETA-SITE APP-CLEAVING ENZYME, ISOFORM A-RELATED"/>
    <property type="match status" value="1"/>
</dbReference>
<reference evidence="6" key="1">
    <citation type="submission" date="2023-03" db="EMBL/GenBank/DDBJ databases">
        <title>Massive genome expansion in bonnet fungi (Mycena s.s.) driven by repeated elements and novel gene families across ecological guilds.</title>
        <authorList>
            <consortium name="Lawrence Berkeley National Laboratory"/>
            <person name="Harder C.B."/>
            <person name="Miyauchi S."/>
            <person name="Viragh M."/>
            <person name="Kuo A."/>
            <person name="Thoen E."/>
            <person name="Andreopoulos B."/>
            <person name="Lu D."/>
            <person name="Skrede I."/>
            <person name="Drula E."/>
            <person name="Henrissat B."/>
            <person name="Morin E."/>
            <person name="Kohler A."/>
            <person name="Barry K."/>
            <person name="LaButti K."/>
            <person name="Morin E."/>
            <person name="Salamov A."/>
            <person name="Lipzen A."/>
            <person name="Mereny Z."/>
            <person name="Hegedus B."/>
            <person name="Baldrian P."/>
            <person name="Stursova M."/>
            <person name="Weitz H."/>
            <person name="Taylor A."/>
            <person name="Grigoriev I.V."/>
            <person name="Nagy L.G."/>
            <person name="Martin F."/>
            <person name="Kauserud H."/>
        </authorList>
    </citation>
    <scope>NUCLEOTIDE SEQUENCE</scope>
    <source>
        <strain evidence="6">CBHHK188m</strain>
    </source>
</reference>
<dbReference type="InterPro" id="IPR021109">
    <property type="entry name" value="Peptidase_aspartic_dom_sf"/>
</dbReference>
<dbReference type="InterPro" id="IPR001461">
    <property type="entry name" value="Aspartic_peptidase_A1"/>
</dbReference>
<evidence type="ECO:0000259" key="5">
    <source>
        <dbReference type="PROSITE" id="PS51767"/>
    </source>
</evidence>
<dbReference type="PROSITE" id="PS51767">
    <property type="entry name" value="PEPTIDASE_A1"/>
    <property type="match status" value="1"/>
</dbReference>
<evidence type="ECO:0000256" key="4">
    <source>
        <dbReference type="SAM" id="SignalP"/>
    </source>
</evidence>
<sequence length="567" mass="60232">MSTLPLFLLFSLLGISNARFAAKRSASPPHTLVIPVGLDENQVYSVMVNMSSNPSPQSFSLALTTSTAFAIFFRLFRLNVTCFGCRISTVAGASCDSCGGVPSYNPSASSSAQQLPQSQDVVTLNGNASGSLVRENCGLLQSNGSAWSYPNQTVAVANQSASFFSPNVSGMLGMGMAPFADSPAANWLARNPDQPTFSYGMALNPPSNFTTDGGVLHWLQPDQSFYEGEVQQKTMLTANASNSNLSSWFVEMDEWSATGSSSSPFNITQSGVQLLTFLDPLYASIVFPQGAARSIYEDIPGASKHATSAFAHSWKLPCDAAFTLTVTFGSFSTSLDQSSLVVKQADGLCVGAIQEWIDPNATEYLLGSPFIAVLYLIFSYSQSGQGSMGLAARAPPSSKLTPAVIAGVVLGSVAVVALLVIAGVLVCFVCQRRSKKPRVRKHSKTDITPFPSNIYDSSHSCNSVQTAYSGRPYSPRAGLLDDASNPTSPDWGTMLLTAGGGTETNTFPGGTTFNDSHDSHANYHTDMHSSAELINLDSPPPYAIPGQRSMPPVPLVPLRKNRRPLDS</sequence>
<feature type="domain" description="Peptidase A1" evidence="5">
    <location>
        <begin position="44"/>
        <end position="391"/>
    </location>
</feature>
<feature type="region of interest" description="Disordered" evidence="2">
    <location>
        <begin position="538"/>
        <end position="567"/>
    </location>
</feature>
<dbReference type="PANTHER" id="PTHR47966:SF51">
    <property type="entry name" value="BETA-SITE APP-CLEAVING ENZYME, ISOFORM A-RELATED"/>
    <property type="match status" value="1"/>
</dbReference>
<keyword evidence="7" id="KW-1185">Reference proteome</keyword>
<accession>A0AAD7JWS3</accession>
<name>A0AAD7JWS3_9AGAR</name>
<keyword evidence="3" id="KW-1133">Transmembrane helix</keyword>
<dbReference type="GO" id="GO:0006508">
    <property type="term" value="P:proteolysis"/>
    <property type="evidence" value="ECO:0007669"/>
    <property type="project" value="InterPro"/>
</dbReference>
<keyword evidence="3" id="KW-0812">Transmembrane</keyword>
<dbReference type="InterPro" id="IPR033121">
    <property type="entry name" value="PEPTIDASE_A1"/>
</dbReference>
<dbReference type="Proteomes" id="UP001215280">
    <property type="component" value="Unassembled WGS sequence"/>
</dbReference>
<dbReference type="SUPFAM" id="SSF50630">
    <property type="entry name" value="Acid proteases"/>
    <property type="match status" value="1"/>
</dbReference>
<gene>
    <name evidence="6" type="ORF">DFH07DRAFT_212071</name>
</gene>
<dbReference type="AlphaFoldDB" id="A0AAD7JWS3"/>
<dbReference type="GO" id="GO:0004190">
    <property type="term" value="F:aspartic-type endopeptidase activity"/>
    <property type="evidence" value="ECO:0007669"/>
    <property type="project" value="InterPro"/>
</dbReference>
<feature type="chain" id="PRO_5042263860" evidence="4">
    <location>
        <begin position="19"/>
        <end position="567"/>
    </location>
</feature>
<keyword evidence="3" id="KW-0472">Membrane</keyword>
<comment type="caution">
    <text evidence="6">The sequence shown here is derived from an EMBL/GenBank/DDBJ whole genome shotgun (WGS) entry which is preliminary data.</text>
</comment>
<feature type="signal peptide" evidence="4">
    <location>
        <begin position="1"/>
        <end position="18"/>
    </location>
</feature>
<dbReference type="EMBL" id="JARJLG010000020">
    <property type="protein sequence ID" value="KAJ7771947.1"/>
    <property type="molecule type" value="Genomic_DNA"/>
</dbReference>
<organism evidence="6 7">
    <name type="scientific">Mycena maculata</name>
    <dbReference type="NCBI Taxonomy" id="230809"/>
    <lineage>
        <taxon>Eukaryota</taxon>
        <taxon>Fungi</taxon>
        <taxon>Dikarya</taxon>
        <taxon>Basidiomycota</taxon>
        <taxon>Agaricomycotina</taxon>
        <taxon>Agaricomycetes</taxon>
        <taxon>Agaricomycetidae</taxon>
        <taxon>Agaricales</taxon>
        <taxon>Marasmiineae</taxon>
        <taxon>Mycenaceae</taxon>
        <taxon>Mycena</taxon>
    </lineage>
</organism>
<proteinExistence type="inferred from homology"/>
<evidence type="ECO:0000256" key="2">
    <source>
        <dbReference type="SAM" id="MobiDB-lite"/>
    </source>
</evidence>
<protein>
    <submittedName>
        <fullName evidence="6">Aspartic peptidase domain-containing protein</fullName>
    </submittedName>
</protein>
<dbReference type="Pfam" id="PF00026">
    <property type="entry name" value="Asp"/>
    <property type="match status" value="1"/>
</dbReference>